<reference evidence="4 5" key="1">
    <citation type="journal article" name="Sci. Rep.">
        <title>Telomere-to-telomere assembled and centromere annotated genomes of the two main subspecies of the button mushroom Agaricus bisporus reveal especially polymorphic chromosome ends.</title>
        <authorList>
            <person name="Sonnenberg A.S.M."/>
            <person name="Sedaghat-Telgerd N."/>
            <person name="Lavrijssen B."/>
            <person name="Ohm R.A."/>
            <person name="Hendrickx P.M."/>
            <person name="Scholtmeijer K."/>
            <person name="Baars J.J.P."/>
            <person name="van Peer A."/>
        </authorList>
    </citation>
    <scope>NUCLEOTIDE SEQUENCE [LARGE SCALE GENOMIC DNA]</scope>
    <source>
        <strain evidence="4 5">H119_p4</strain>
    </source>
</reference>
<dbReference type="PRINTS" id="PR00081">
    <property type="entry name" value="GDHRDH"/>
</dbReference>
<dbReference type="PANTHER" id="PTHR24320">
    <property type="entry name" value="RETINOL DEHYDROGENASE"/>
    <property type="match status" value="1"/>
</dbReference>
<dbReference type="SUPFAM" id="SSF51735">
    <property type="entry name" value="NAD(P)-binding Rossmann-fold domains"/>
    <property type="match status" value="1"/>
</dbReference>
<evidence type="ECO:0000313" key="4">
    <source>
        <dbReference type="EMBL" id="KAF7761365.1"/>
    </source>
</evidence>
<sequence>MFSRNKFNPEKDLKDLTDKVAFVTGGNRGMGYETVKGLARKGATVYLGSRSEEAGKAAVARLEKESVGKGKVIYTWCDFGTTEKAEKSGKELLSQINRLDICVLNGALLADFRIKHLDDIITTNHFGNLKLLQTILPLLEETSDKYGEARLVTCSSNAYKLGHAADPNIRFESPDDFRQDWTSEGKFKAPFSYYAFSKFCQTMTHVALHKRNKHPNLIFSAVHPGWVNTFSHEYLILRLLKPVINLWFDTPEVGCYNLLFAAASPKMTEEKEKYDGKYLLPVGKPEPWGANVTVEKSEKMLDLSMQFLEKENMFPLLPRME</sequence>
<evidence type="ECO:0000256" key="1">
    <source>
        <dbReference type="ARBA" id="ARBA00006484"/>
    </source>
</evidence>
<keyword evidence="2" id="KW-0521">NADP</keyword>
<dbReference type="Proteomes" id="UP000629468">
    <property type="component" value="Unassembled WGS sequence"/>
</dbReference>
<evidence type="ECO:0000313" key="5">
    <source>
        <dbReference type="Proteomes" id="UP000629468"/>
    </source>
</evidence>
<dbReference type="PANTHER" id="PTHR24320:SF282">
    <property type="entry name" value="WW DOMAIN-CONTAINING OXIDOREDUCTASE"/>
    <property type="match status" value="1"/>
</dbReference>
<keyword evidence="3" id="KW-0560">Oxidoreductase</keyword>
<organism evidence="4 5">
    <name type="scientific">Agaricus bisporus var. burnettii</name>
    <dbReference type="NCBI Taxonomy" id="192524"/>
    <lineage>
        <taxon>Eukaryota</taxon>
        <taxon>Fungi</taxon>
        <taxon>Dikarya</taxon>
        <taxon>Basidiomycota</taxon>
        <taxon>Agaricomycotina</taxon>
        <taxon>Agaricomycetes</taxon>
        <taxon>Agaricomycetidae</taxon>
        <taxon>Agaricales</taxon>
        <taxon>Agaricineae</taxon>
        <taxon>Agaricaceae</taxon>
        <taxon>Agaricus</taxon>
    </lineage>
</organism>
<dbReference type="AlphaFoldDB" id="A0A8H7EX98"/>
<dbReference type="EMBL" id="JABXXO010000013">
    <property type="protein sequence ID" value="KAF7761365.1"/>
    <property type="molecule type" value="Genomic_DNA"/>
</dbReference>
<gene>
    <name evidence="4" type="ORF">Agabi119p4_9357</name>
</gene>
<protein>
    <recommendedName>
        <fullName evidence="6">NAD(P)-binding protein</fullName>
    </recommendedName>
</protein>
<comment type="caution">
    <text evidence="4">The sequence shown here is derived from an EMBL/GenBank/DDBJ whole genome shotgun (WGS) entry which is preliminary data.</text>
</comment>
<evidence type="ECO:0000256" key="2">
    <source>
        <dbReference type="ARBA" id="ARBA00022857"/>
    </source>
</evidence>
<dbReference type="Pfam" id="PF00106">
    <property type="entry name" value="adh_short"/>
    <property type="match status" value="1"/>
</dbReference>
<proteinExistence type="inferred from homology"/>
<dbReference type="GO" id="GO:0016491">
    <property type="term" value="F:oxidoreductase activity"/>
    <property type="evidence" value="ECO:0007669"/>
    <property type="project" value="UniProtKB-KW"/>
</dbReference>
<comment type="similarity">
    <text evidence="1">Belongs to the short-chain dehydrogenases/reductases (SDR) family.</text>
</comment>
<evidence type="ECO:0008006" key="6">
    <source>
        <dbReference type="Google" id="ProtNLM"/>
    </source>
</evidence>
<dbReference type="InterPro" id="IPR002347">
    <property type="entry name" value="SDR_fam"/>
</dbReference>
<dbReference type="Gene3D" id="3.40.50.720">
    <property type="entry name" value="NAD(P)-binding Rossmann-like Domain"/>
    <property type="match status" value="1"/>
</dbReference>
<accession>A0A8H7EX98</accession>
<name>A0A8H7EX98_AGABI</name>
<dbReference type="InterPro" id="IPR036291">
    <property type="entry name" value="NAD(P)-bd_dom_sf"/>
</dbReference>
<evidence type="ECO:0000256" key="3">
    <source>
        <dbReference type="ARBA" id="ARBA00023002"/>
    </source>
</evidence>